<name>A0A5J4PGK6_9ZZZZ</name>
<dbReference type="EMBL" id="SNRY01008990">
    <property type="protein sequence ID" value="KAA6307689.1"/>
    <property type="molecule type" value="Genomic_DNA"/>
</dbReference>
<sequence>MNEPKVHVGILFEPEIRFSFPVSYQVNGIDIAGIQTASYDNGKILWQGGLYDELLFEPADEAASEFELKDVTIGINFHWERKEDQRFLGALKIIVEEEKLTEINIIGVEDYLTSVISSEMSAMASLELLKAHAVISRSWLLKSLTPNSSPKERGEDSNSIETLIRWYDRSSHLHFDV</sequence>
<comment type="caution">
    <text evidence="2">The sequence shown here is derived from an EMBL/GenBank/DDBJ whole genome shotgun (WGS) entry which is preliminary data.</text>
</comment>
<feature type="non-terminal residue" evidence="2">
    <location>
        <position position="177"/>
    </location>
</feature>
<dbReference type="AlphaFoldDB" id="A0A5J4PGK6"/>
<dbReference type="Pfam" id="PF08486">
    <property type="entry name" value="SpoIID"/>
    <property type="match status" value="1"/>
</dbReference>
<evidence type="ECO:0000313" key="2">
    <source>
        <dbReference type="EMBL" id="KAA6307689.1"/>
    </source>
</evidence>
<protein>
    <recommendedName>
        <fullName evidence="1">Sporulation stage II protein D amidase enhancer LytB N-terminal domain-containing protein</fullName>
    </recommendedName>
</protein>
<accession>A0A5J4PGK6</accession>
<feature type="domain" description="Sporulation stage II protein D amidase enhancer LytB N-terminal" evidence="1">
    <location>
        <begin position="97"/>
        <end position="151"/>
    </location>
</feature>
<evidence type="ECO:0000259" key="1">
    <source>
        <dbReference type="Pfam" id="PF08486"/>
    </source>
</evidence>
<reference evidence="2" key="1">
    <citation type="submission" date="2019-03" db="EMBL/GenBank/DDBJ databases">
        <title>Single cell metagenomics reveals metabolic interactions within the superorganism composed of flagellate Streblomastix strix and complex community of Bacteroidetes bacteria on its surface.</title>
        <authorList>
            <person name="Treitli S.C."/>
            <person name="Kolisko M."/>
            <person name="Husnik F."/>
            <person name="Keeling P."/>
            <person name="Hampl V."/>
        </authorList>
    </citation>
    <scope>NUCLEOTIDE SEQUENCE</scope>
    <source>
        <strain evidence="2">STM</strain>
    </source>
</reference>
<dbReference type="InterPro" id="IPR013693">
    <property type="entry name" value="SpoIID/LytB_N"/>
</dbReference>
<gene>
    <name evidence="2" type="ORF">EZS27_040638</name>
</gene>
<organism evidence="2">
    <name type="scientific">termite gut metagenome</name>
    <dbReference type="NCBI Taxonomy" id="433724"/>
    <lineage>
        <taxon>unclassified sequences</taxon>
        <taxon>metagenomes</taxon>
        <taxon>organismal metagenomes</taxon>
    </lineage>
</organism>
<proteinExistence type="predicted"/>